<evidence type="ECO:0000256" key="22">
    <source>
        <dbReference type="SAM" id="Coils"/>
    </source>
</evidence>
<evidence type="ECO:0000256" key="17">
    <source>
        <dbReference type="ARBA" id="ARBA00064003"/>
    </source>
</evidence>
<keyword evidence="6" id="KW-0808">Transferase</keyword>
<sequence length="1181" mass="128104">MGSAPQPGGLGQGVSATAGRGRNGRSTWLIPLAVLAASLTLTGTGVLLLERSIAAATEARFTRLVERVERDMRLRFQQPVYAVDGLRSLYAAMPDLDRRVFREYVRARDLPRNFPSVRGLGYVQRVSRDELGSFIAAEQAQADAGFQVYTQTQSGDLYVLRFIEPLERNRKALGFDMGSETVRREAIERAARTGQATLTSRITLLQDELRGAGFMFMAPIYRPGAPLGTAEQRLAALSGLAVAPVVVQQLMAGLSDLTERQLQIHLFDGADTQAAQQVFASEAEPAAGPQPQGWLASRHEFSATRELMIGGHVLTLLARSTPALDAGINPRLPAALGVGGTLMSLLLSLSVWLLAVGRARAERRAREMTADLERLAKVVQHTSNAVVIIDERERVTWVNEGFERVFGYRRDDVLGQAPDALLRRAGADADELQLMRQALWRGTSWRGELHLRDRQDRACWIDIEIQPLREEGPAVVGLMAIASDITASKLAQQRLQETLHAREQAEVALREARARAEEANVAKSQFLANMSHEIRTPMNAIIGMSNLVMDSELDDDQRELLGVVQDSAQSLLSLINDILDFSKIEAGHLEFERIGFDLHEQVAATVRTLGPRAQEKGLALEWAIARDVPRHVVGDPHRLRQVLLNLLTNALKFTLQGGVTLLVSRRPEAQSDGQCTLHFRVRDTGIGIEPDKLQSVFEPFTQADASTTRRFGGTGLGLAICRRLVGLMGGELWAESEPGKGSTFHFTARLGLQAEADDDMPAGDGEPQPRVLVLDAAPAPDATLQATLAQWQLQPVVVGELAEALRRLESPARHHRAIQSVLVRASTLRLQPLEQLASLLPRLCDSATHGRPVILLEDELLPDARSRCFEVRVPWPGKPSSLFDAMTTVEGFTHSALNPADAGAAGSVGSAPARHRILLAEDNVINQKLALRLLEGMGHQVEVVADGQQAVQRAQTEAFDLILMDVQMPVMGGFEATAALRAHEQPLGRHTPIVAMTAHAMVGDRERCLAAGMDGYLSKPVSKLELYRAVQEHARRRDPAAVALDADDATPQAVPVAAPSEASSGTALYDRAQAVELLGGDEGLFDEVAGMFVAHAEAERQALRDAVAAGDLERLGRAAHGIKGSAATVGAAATSELASLLEQACQERERERAVSLVDGLCQRLDALEGELRRDLPAAAPG</sequence>
<dbReference type="Pfam" id="PF02518">
    <property type="entry name" value="HATPase_c"/>
    <property type="match status" value="1"/>
</dbReference>
<evidence type="ECO:0000256" key="15">
    <source>
        <dbReference type="ARBA" id="ARBA00023136"/>
    </source>
</evidence>
<dbReference type="Pfam" id="PF00072">
    <property type="entry name" value="Response_reg"/>
    <property type="match status" value="1"/>
</dbReference>
<evidence type="ECO:0000256" key="1">
    <source>
        <dbReference type="ARBA" id="ARBA00000085"/>
    </source>
</evidence>
<keyword evidence="22" id="KW-0175">Coiled coil</keyword>
<reference evidence="30 31" key="1">
    <citation type="submission" date="2020-04" db="EMBL/GenBank/DDBJ databases">
        <title>Azohydromonas sp. isolated from soil.</title>
        <authorList>
            <person name="Dahal R.H."/>
        </authorList>
    </citation>
    <scope>NUCLEOTIDE SEQUENCE [LARGE SCALE GENOMIC DNA]</scope>
    <source>
        <strain evidence="30 31">G-1-1-14</strain>
    </source>
</reference>
<dbReference type="SUPFAM" id="SSF47226">
    <property type="entry name" value="Histidine-containing phosphotransfer domain, HPT domain"/>
    <property type="match status" value="1"/>
</dbReference>
<dbReference type="PROSITE" id="PS50109">
    <property type="entry name" value="HIS_KIN"/>
    <property type="match status" value="1"/>
</dbReference>
<dbReference type="InterPro" id="IPR042240">
    <property type="entry name" value="CHASE_sf"/>
</dbReference>
<evidence type="ECO:0000256" key="23">
    <source>
        <dbReference type="SAM" id="Phobius"/>
    </source>
</evidence>
<dbReference type="EMBL" id="JABBFW010000010">
    <property type="protein sequence ID" value="NML16400.1"/>
    <property type="molecule type" value="Genomic_DNA"/>
</dbReference>
<evidence type="ECO:0000313" key="31">
    <source>
        <dbReference type="Proteomes" id="UP000574067"/>
    </source>
</evidence>
<evidence type="ECO:0000256" key="10">
    <source>
        <dbReference type="ARBA" id="ARBA00022777"/>
    </source>
</evidence>
<feature type="domain" description="PAS" evidence="26">
    <location>
        <begin position="371"/>
        <end position="416"/>
    </location>
</feature>
<keyword evidence="11" id="KW-0067">ATP-binding</keyword>
<keyword evidence="10" id="KW-0418">Kinase</keyword>
<dbReference type="InterPro" id="IPR036890">
    <property type="entry name" value="HATPase_C_sf"/>
</dbReference>
<feature type="coiled-coil region" evidence="22">
    <location>
        <begin position="495"/>
        <end position="529"/>
    </location>
</feature>
<organism evidence="30 31">
    <name type="scientific">Azohydromonas caseinilytica</name>
    <dbReference type="NCBI Taxonomy" id="2728836"/>
    <lineage>
        <taxon>Bacteria</taxon>
        <taxon>Pseudomonadati</taxon>
        <taxon>Pseudomonadota</taxon>
        <taxon>Betaproteobacteria</taxon>
        <taxon>Burkholderiales</taxon>
        <taxon>Sphaerotilaceae</taxon>
        <taxon>Azohydromonas</taxon>
    </lineage>
</organism>
<evidence type="ECO:0000256" key="19">
    <source>
        <dbReference type="ARBA" id="ARBA00070152"/>
    </source>
</evidence>
<dbReference type="GO" id="GO:0000155">
    <property type="term" value="F:phosphorelay sensor kinase activity"/>
    <property type="evidence" value="ECO:0007669"/>
    <property type="project" value="InterPro"/>
</dbReference>
<dbReference type="CDD" id="cd00088">
    <property type="entry name" value="HPT"/>
    <property type="match status" value="1"/>
</dbReference>
<dbReference type="InterPro" id="IPR036641">
    <property type="entry name" value="HPT_dom_sf"/>
</dbReference>
<evidence type="ECO:0000256" key="9">
    <source>
        <dbReference type="ARBA" id="ARBA00022741"/>
    </source>
</evidence>
<dbReference type="SMART" id="SM00387">
    <property type="entry name" value="HATPase_c"/>
    <property type="match status" value="1"/>
</dbReference>
<comment type="function">
    <text evidence="16">Member of the two-component regulatory system BvgS/BvgA. Phosphorylates BvgA via a four-step phosphorelay in response to environmental signals.</text>
</comment>
<dbReference type="InterPro" id="IPR008207">
    <property type="entry name" value="Sig_transdc_His_kin_Hpt_dom"/>
</dbReference>
<comment type="subunit">
    <text evidence="17">At low DSF concentrations, interacts with RpfF.</text>
</comment>
<dbReference type="FunFam" id="1.10.287.130:FF:000002">
    <property type="entry name" value="Two-component osmosensing histidine kinase"/>
    <property type="match status" value="1"/>
</dbReference>
<dbReference type="SUPFAM" id="SSF55874">
    <property type="entry name" value="ATPase domain of HSP90 chaperone/DNA topoisomerase II/histidine kinase"/>
    <property type="match status" value="1"/>
</dbReference>
<dbReference type="AlphaFoldDB" id="A0A848FE21"/>
<dbReference type="PROSITE" id="PS50894">
    <property type="entry name" value="HPT"/>
    <property type="match status" value="1"/>
</dbReference>
<feature type="modified residue" description="Phosphohistidine" evidence="20">
    <location>
        <position position="1120"/>
    </location>
</feature>
<feature type="domain" description="PAC" evidence="27">
    <location>
        <begin position="445"/>
        <end position="497"/>
    </location>
</feature>
<feature type="domain" description="Response regulatory" evidence="25">
    <location>
        <begin position="916"/>
        <end position="1034"/>
    </location>
</feature>
<gene>
    <name evidence="30" type="ORF">HHL10_15565</name>
</gene>
<dbReference type="SUPFAM" id="SSF55785">
    <property type="entry name" value="PYP-like sensor domain (PAS domain)"/>
    <property type="match status" value="1"/>
</dbReference>
<dbReference type="SUPFAM" id="SSF52172">
    <property type="entry name" value="CheY-like"/>
    <property type="match status" value="1"/>
</dbReference>
<dbReference type="InterPro" id="IPR003661">
    <property type="entry name" value="HisK_dim/P_dom"/>
</dbReference>
<feature type="transmembrane region" description="Helical" evidence="23">
    <location>
        <begin position="28"/>
        <end position="49"/>
    </location>
</feature>
<dbReference type="NCBIfam" id="TIGR00229">
    <property type="entry name" value="sensory_box"/>
    <property type="match status" value="1"/>
</dbReference>
<dbReference type="PROSITE" id="PS50112">
    <property type="entry name" value="PAS"/>
    <property type="match status" value="1"/>
</dbReference>
<dbReference type="InterPro" id="IPR011006">
    <property type="entry name" value="CheY-like_superfamily"/>
</dbReference>
<dbReference type="Gene3D" id="1.20.120.160">
    <property type="entry name" value="HPT domain"/>
    <property type="match status" value="1"/>
</dbReference>
<dbReference type="Gene3D" id="3.30.565.10">
    <property type="entry name" value="Histidine kinase-like ATPase, C-terminal domain"/>
    <property type="match status" value="1"/>
</dbReference>
<evidence type="ECO:0000256" key="13">
    <source>
        <dbReference type="ARBA" id="ARBA00023012"/>
    </source>
</evidence>
<name>A0A848FE21_9BURK</name>
<feature type="modified residue" description="4-aspartylphosphate" evidence="21">
    <location>
        <position position="965"/>
    </location>
</feature>
<dbReference type="PANTHER" id="PTHR45339">
    <property type="entry name" value="HYBRID SIGNAL TRANSDUCTION HISTIDINE KINASE J"/>
    <property type="match status" value="1"/>
</dbReference>
<keyword evidence="9" id="KW-0547">Nucleotide-binding</keyword>
<keyword evidence="14" id="KW-0843">Virulence</keyword>
<dbReference type="Proteomes" id="UP000574067">
    <property type="component" value="Unassembled WGS sequence"/>
</dbReference>
<dbReference type="SUPFAM" id="SSF47384">
    <property type="entry name" value="Homodimeric domain of signal transducing histidine kinase"/>
    <property type="match status" value="1"/>
</dbReference>
<dbReference type="SMART" id="SM00388">
    <property type="entry name" value="HisKA"/>
    <property type="match status" value="1"/>
</dbReference>
<dbReference type="InterPro" id="IPR004358">
    <property type="entry name" value="Sig_transdc_His_kin-like_C"/>
</dbReference>
<dbReference type="RefSeq" id="WP_169161309.1">
    <property type="nucleotide sequence ID" value="NZ_JABBFW010000010.1"/>
</dbReference>
<keyword evidence="31" id="KW-1185">Reference proteome</keyword>
<evidence type="ECO:0000256" key="12">
    <source>
        <dbReference type="ARBA" id="ARBA00022989"/>
    </source>
</evidence>
<evidence type="ECO:0000256" key="11">
    <source>
        <dbReference type="ARBA" id="ARBA00022840"/>
    </source>
</evidence>
<dbReference type="Pfam" id="PF13426">
    <property type="entry name" value="PAS_9"/>
    <property type="match status" value="1"/>
</dbReference>
<evidence type="ECO:0000256" key="6">
    <source>
        <dbReference type="ARBA" id="ARBA00022679"/>
    </source>
</evidence>
<dbReference type="PROSITE" id="PS50113">
    <property type="entry name" value="PAC"/>
    <property type="match status" value="1"/>
</dbReference>
<keyword evidence="7 23" id="KW-0812">Transmembrane</keyword>
<proteinExistence type="predicted"/>
<evidence type="ECO:0000256" key="8">
    <source>
        <dbReference type="ARBA" id="ARBA00022729"/>
    </source>
</evidence>
<evidence type="ECO:0000256" key="7">
    <source>
        <dbReference type="ARBA" id="ARBA00022692"/>
    </source>
</evidence>
<dbReference type="InterPro" id="IPR005467">
    <property type="entry name" value="His_kinase_dom"/>
</dbReference>
<dbReference type="Gene3D" id="3.30.450.20">
    <property type="entry name" value="PAS domain"/>
    <property type="match status" value="1"/>
</dbReference>
<evidence type="ECO:0000259" key="27">
    <source>
        <dbReference type="PROSITE" id="PS50113"/>
    </source>
</evidence>
<dbReference type="Pfam" id="PF01627">
    <property type="entry name" value="Hpt"/>
    <property type="match status" value="1"/>
</dbReference>
<keyword evidence="15 23" id="KW-0472">Membrane</keyword>
<keyword evidence="12 23" id="KW-1133">Transmembrane helix</keyword>
<dbReference type="CDD" id="cd17546">
    <property type="entry name" value="REC_hyHK_CKI1_RcsC-like"/>
    <property type="match status" value="1"/>
</dbReference>
<evidence type="ECO:0000256" key="4">
    <source>
        <dbReference type="ARBA" id="ARBA00022475"/>
    </source>
</evidence>
<dbReference type="Gene3D" id="3.30.450.350">
    <property type="entry name" value="CHASE domain"/>
    <property type="match status" value="1"/>
</dbReference>
<dbReference type="CDD" id="cd00082">
    <property type="entry name" value="HisKA"/>
    <property type="match status" value="1"/>
</dbReference>
<keyword evidence="5 21" id="KW-0597">Phosphoprotein</keyword>
<evidence type="ECO:0000259" key="29">
    <source>
        <dbReference type="PROSITE" id="PS50894"/>
    </source>
</evidence>
<evidence type="ECO:0000256" key="20">
    <source>
        <dbReference type="PROSITE-ProRule" id="PRU00110"/>
    </source>
</evidence>
<evidence type="ECO:0000256" key="14">
    <source>
        <dbReference type="ARBA" id="ARBA00023026"/>
    </source>
</evidence>
<keyword evidence="8" id="KW-0732">Signal</keyword>
<evidence type="ECO:0000259" key="24">
    <source>
        <dbReference type="PROSITE" id="PS50109"/>
    </source>
</evidence>
<dbReference type="GO" id="GO:0005524">
    <property type="term" value="F:ATP binding"/>
    <property type="evidence" value="ECO:0007669"/>
    <property type="project" value="UniProtKB-KW"/>
</dbReference>
<dbReference type="SMART" id="SM00448">
    <property type="entry name" value="REC"/>
    <property type="match status" value="1"/>
</dbReference>
<dbReference type="EC" id="2.7.13.3" evidence="3"/>
<dbReference type="InterPro" id="IPR035965">
    <property type="entry name" value="PAS-like_dom_sf"/>
</dbReference>
<dbReference type="SMART" id="SM00091">
    <property type="entry name" value="PAS"/>
    <property type="match status" value="1"/>
</dbReference>
<dbReference type="FunFam" id="3.30.565.10:FF:000010">
    <property type="entry name" value="Sensor histidine kinase RcsC"/>
    <property type="match status" value="1"/>
</dbReference>
<dbReference type="Pfam" id="PF00512">
    <property type="entry name" value="HisKA"/>
    <property type="match status" value="1"/>
</dbReference>
<evidence type="ECO:0000256" key="18">
    <source>
        <dbReference type="ARBA" id="ARBA00068150"/>
    </source>
</evidence>
<evidence type="ECO:0000259" key="26">
    <source>
        <dbReference type="PROSITE" id="PS50112"/>
    </source>
</evidence>
<dbReference type="SMART" id="SM01079">
    <property type="entry name" value="CHASE"/>
    <property type="match status" value="1"/>
</dbReference>
<keyword evidence="4" id="KW-1003">Cell membrane</keyword>
<accession>A0A848FE21</accession>
<dbReference type="InterPro" id="IPR001789">
    <property type="entry name" value="Sig_transdc_resp-reg_receiver"/>
</dbReference>
<evidence type="ECO:0000256" key="3">
    <source>
        <dbReference type="ARBA" id="ARBA00012438"/>
    </source>
</evidence>
<comment type="subcellular location">
    <subcellularLocation>
        <location evidence="2">Cell membrane</location>
        <topology evidence="2">Multi-pass membrane protein</topology>
    </subcellularLocation>
</comment>
<protein>
    <recommendedName>
        <fullName evidence="18">Sensory/regulatory protein RpfC</fullName>
        <ecNumber evidence="3">2.7.13.3</ecNumber>
    </recommendedName>
    <alternativeName>
        <fullName evidence="19">Virulence sensor protein BvgS</fullName>
    </alternativeName>
</protein>
<dbReference type="PANTHER" id="PTHR45339:SF1">
    <property type="entry name" value="HYBRID SIGNAL TRANSDUCTION HISTIDINE KINASE J"/>
    <property type="match status" value="1"/>
</dbReference>
<dbReference type="PROSITE" id="PS50839">
    <property type="entry name" value="CHASE"/>
    <property type="match status" value="1"/>
</dbReference>
<feature type="domain" description="HPt" evidence="29">
    <location>
        <begin position="1081"/>
        <end position="1178"/>
    </location>
</feature>
<keyword evidence="13" id="KW-0902">Two-component regulatory system</keyword>
<dbReference type="GO" id="GO:0005886">
    <property type="term" value="C:plasma membrane"/>
    <property type="evidence" value="ECO:0007669"/>
    <property type="project" value="UniProtKB-SubCell"/>
</dbReference>
<dbReference type="Pfam" id="PF03924">
    <property type="entry name" value="CHASE"/>
    <property type="match status" value="1"/>
</dbReference>
<dbReference type="InterPro" id="IPR000700">
    <property type="entry name" value="PAS-assoc_C"/>
</dbReference>
<evidence type="ECO:0000313" key="30">
    <source>
        <dbReference type="EMBL" id="NML16400.1"/>
    </source>
</evidence>
<comment type="caution">
    <text evidence="30">The sequence shown here is derived from an EMBL/GenBank/DDBJ whole genome shotgun (WGS) entry which is preliminary data.</text>
</comment>
<dbReference type="CDD" id="cd16922">
    <property type="entry name" value="HATPase_EvgS-ArcB-TorS-like"/>
    <property type="match status" value="1"/>
</dbReference>
<feature type="domain" description="CHASE" evidence="28">
    <location>
        <begin position="92"/>
        <end position="284"/>
    </location>
</feature>
<feature type="domain" description="Histidine kinase" evidence="24">
    <location>
        <begin position="529"/>
        <end position="752"/>
    </location>
</feature>
<dbReference type="PRINTS" id="PR00344">
    <property type="entry name" value="BCTRLSENSOR"/>
</dbReference>
<feature type="transmembrane region" description="Helical" evidence="23">
    <location>
        <begin position="334"/>
        <end position="356"/>
    </location>
</feature>
<evidence type="ECO:0000256" key="21">
    <source>
        <dbReference type="PROSITE-ProRule" id="PRU00169"/>
    </source>
</evidence>
<dbReference type="InterPro" id="IPR003594">
    <property type="entry name" value="HATPase_dom"/>
</dbReference>
<dbReference type="InterPro" id="IPR036097">
    <property type="entry name" value="HisK_dim/P_sf"/>
</dbReference>
<evidence type="ECO:0000259" key="28">
    <source>
        <dbReference type="PROSITE" id="PS50839"/>
    </source>
</evidence>
<dbReference type="Gene3D" id="3.40.50.2300">
    <property type="match status" value="1"/>
</dbReference>
<evidence type="ECO:0000256" key="16">
    <source>
        <dbReference type="ARBA" id="ARBA00058004"/>
    </source>
</evidence>
<dbReference type="Gene3D" id="1.10.287.130">
    <property type="match status" value="1"/>
</dbReference>
<dbReference type="InterPro" id="IPR006189">
    <property type="entry name" value="CHASE_dom"/>
</dbReference>
<dbReference type="SMART" id="SM00073">
    <property type="entry name" value="HPT"/>
    <property type="match status" value="1"/>
</dbReference>
<evidence type="ECO:0000256" key="2">
    <source>
        <dbReference type="ARBA" id="ARBA00004651"/>
    </source>
</evidence>
<comment type="catalytic activity">
    <reaction evidence="1">
        <text>ATP + protein L-histidine = ADP + protein N-phospho-L-histidine.</text>
        <dbReference type="EC" id="2.7.13.3"/>
    </reaction>
</comment>
<dbReference type="PROSITE" id="PS50110">
    <property type="entry name" value="RESPONSE_REGULATORY"/>
    <property type="match status" value="1"/>
</dbReference>
<evidence type="ECO:0000259" key="25">
    <source>
        <dbReference type="PROSITE" id="PS50110"/>
    </source>
</evidence>
<evidence type="ECO:0000256" key="5">
    <source>
        <dbReference type="ARBA" id="ARBA00022553"/>
    </source>
</evidence>
<dbReference type="CDD" id="cd00130">
    <property type="entry name" value="PAS"/>
    <property type="match status" value="1"/>
</dbReference>
<dbReference type="InterPro" id="IPR000014">
    <property type="entry name" value="PAS"/>
</dbReference>